<keyword evidence="3" id="KW-1185">Reference proteome</keyword>
<accession>A0AB38RLQ4</accession>
<gene>
    <name evidence="2" type="ORF">M0639_14255</name>
</gene>
<organism evidence="2 3">
    <name type="scientific">Rhodococcus qingshengii JCM 15477</name>
    <dbReference type="NCBI Taxonomy" id="1303681"/>
    <lineage>
        <taxon>Bacteria</taxon>
        <taxon>Bacillati</taxon>
        <taxon>Actinomycetota</taxon>
        <taxon>Actinomycetes</taxon>
        <taxon>Mycobacteriales</taxon>
        <taxon>Nocardiaceae</taxon>
        <taxon>Rhodococcus</taxon>
        <taxon>Rhodococcus erythropolis group</taxon>
    </lineage>
</organism>
<evidence type="ECO:0000313" key="3">
    <source>
        <dbReference type="Proteomes" id="UP000831484"/>
    </source>
</evidence>
<dbReference type="Proteomes" id="UP000831484">
    <property type="component" value="Chromosome"/>
</dbReference>
<dbReference type="RefSeq" id="WP_064075319.1">
    <property type="nucleotide sequence ID" value="NZ_CP096563.1"/>
</dbReference>
<dbReference type="Pfam" id="PF09954">
    <property type="entry name" value="DUF2188"/>
    <property type="match status" value="1"/>
</dbReference>
<dbReference type="EMBL" id="CP096563">
    <property type="protein sequence ID" value="UPU45778.1"/>
    <property type="molecule type" value="Genomic_DNA"/>
</dbReference>
<evidence type="ECO:0000313" key="2">
    <source>
        <dbReference type="EMBL" id="UPU45778.1"/>
    </source>
</evidence>
<reference evidence="3" key="1">
    <citation type="journal article" date="2022" name="Environ. Microbiol.">
        <title>Functional analysis, diversity, and distribution of carbendazim hydrolases MheI and CbmA, responsible for the initial step in carbendazim degradation.</title>
        <authorList>
            <person name="Zhang M."/>
            <person name="Bai X."/>
            <person name="Li Q."/>
            <person name="Zhang L."/>
            <person name="Zhu Q."/>
            <person name="Gao S."/>
            <person name="Ke Z."/>
            <person name="Jiang M."/>
            <person name="Hu J."/>
            <person name="Qiu J."/>
            <person name="Hong Q."/>
        </authorList>
    </citation>
    <scope>NUCLEOTIDE SEQUENCE [LARGE SCALE GENOMIC DNA]</scope>
    <source>
        <strain evidence="3">djl-6</strain>
    </source>
</reference>
<proteinExistence type="predicted"/>
<name>A0AB38RLQ4_RHOSG</name>
<protein>
    <submittedName>
        <fullName evidence="2">DUF2188 domain-containing protein</fullName>
    </submittedName>
</protein>
<dbReference type="AlphaFoldDB" id="A0AB38RLQ4"/>
<feature type="region of interest" description="Disordered" evidence="1">
    <location>
        <begin position="1"/>
        <end position="80"/>
    </location>
</feature>
<feature type="compositionally biased region" description="Polar residues" evidence="1">
    <location>
        <begin position="31"/>
        <end position="46"/>
    </location>
</feature>
<dbReference type="InterPro" id="IPR018691">
    <property type="entry name" value="DUF2188"/>
</dbReference>
<evidence type="ECO:0000256" key="1">
    <source>
        <dbReference type="SAM" id="MobiDB-lite"/>
    </source>
</evidence>
<sequence>MAAKNNRVVSPNPKGGWDVKGAPGSKRASAHTDTQKQAISKANQIVGNAGGGEVSIQGKNGQIREKNTIAPGNDPSNVKG</sequence>